<dbReference type="AlphaFoldDB" id="A0A3A8EJW2"/>
<protein>
    <submittedName>
        <fullName evidence="1">Uncharacterized protein</fullName>
    </submittedName>
</protein>
<organism evidence="1 2">
    <name type="scientific">Acinetobacter guerrae</name>
    <dbReference type="NCBI Taxonomy" id="1843371"/>
    <lineage>
        <taxon>Bacteria</taxon>
        <taxon>Pseudomonadati</taxon>
        <taxon>Pseudomonadota</taxon>
        <taxon>Gammaproteobacteria</taxon>
        <taxon>Moraxellales</taxon>
        <taxon>Moraxellaceae</taxon>
        <taxon>Acinetobacter</taxon>
    </lineage>
</organism>
<comment type="caution">
    <text evidence="1">The sequence shown here is derived from an EMBL/GenBank/DDBJ whole genome shotgun (WGS) entry which is preliminary data.</text>
</comment>
<keyword evidence="2" id="KW-1185">Reference proteome</keyword>
<evidence type="ECO:0000313" key="1">
    <source>
        <dbReference type="EMBL" id="RKG35197.1"/>
    </source>
</evidence>
<sequence length="76" mass="9358">MPYYIKKHSKYLTLENVTNEHYDDDYNVVNESYTTGFNWTLDTEYAKKFYTHNEASDYVYRFRHVLKDVQIVQEKF</sequence>
<name>A0A3A8EJW2_9GAMM</name>
<dbReference type="Proteomes" id="UP000269001">
    <property type="component" value="Unassembled WGS sequence"/>
</dbReference>
<reference evidence="1 2" key="1">
    <citation type="submission" date="2018-09" db="EMBL/GenBank/DDBJ databases">
        <title>The draft genome of Acinetobacter spp. strains.</title>
        <authorList>
            <person name="Qin J."/>
            <person name="Feng Y."/>
            <person name="Zong Z."/>
        </authorList>
    </citation>
    <scope>NUCLEOTIDE SEQUENCE [LARGE SCALE GENOMIC DNA]</scope>
    <source>
        <strain evidence="1 2">WCHAc060096</strain>
    </source>
</reference>
<evidence type="ECO:0000313" key="2">
    <source>
        <dbReference type="Proteomes" id="UP000269001"/>
    </source>
</evidence>
<dbReference type="EMBL" id="RAXU01000004">
    <property type="protein sequence ID" value="RKG35197.1"/>
    <property type="molecule type" value="Genomic_DNA"/>
</dbReference>
<proteinExistence type="predicted"/>
<accession>A0A3A8EJW2</accession>
<gene>
    <name evidence="1" type="ORF">D7V21_05305</name>
</gene>